<dbReference type="EMBL" id="JAWJWE010000005">
    <property type="protein sequence ID" value="KAK6634482.1"/>
    <property type="molecule type" value="Genomic_DNA"/>
</dbReference>
<reference evidence="2 3" key="1">
    <citation type="submission" date="2023-10" db="EMBL/GenBank/DDBJ databases">
        <title>Genomes of two closely related lineages of the louse Polyplax serrata with different host specificities.</title>
        <authorList>
            <person name="Martinu J."/>
            <person name="Tarabai H."/>
            <person name="Stefka J."/>
            <person name="Hypsa V."/>
        </authorList>
    </citation>
    <scope>NUCLEOTIDE SEQUENCE [LARGE SCALE GENOMIC DNA]</scope>
    <source>
        <strain evidence="2">HR10_N</strain>
    </source>
</reference>
<dbReference type="Proteomes" id="UP001372834">
    <property type="component" value="Unassembled WGS sequence"/>
</dbReference>
<feature type="region of interest" description="Disordered" evidence="1">
    <location>
        <begin position="86"/>
        <end position="117"/>
    </location>
</feature>
<evidence type="ECO:0000313" key="3">
    <source>
        <dbReference type="Proteomes" id="UP001372834"/>
    </source>
</evidence>
<comment type="caution">
    <text evidence="2">The sequence shown here is derived from an EMBL/GenBank/DDBJ whole genome shotgun (WGS) entry which is preliminary data.</text>
</comment>
<evidence type="ECO:0000256" key="1">
    <source>
        <dbReference type="SAM" id="MobiDB-lite"/>
    </source>
</evidence>
<protein>
    <submittedName>
        <fullName evidence="2">Uncharacterized protein</fullName>
    </submittedName>
</protein>
<organism evidence="2 3">
    <name type="scientific">Polyplax serrata</name>
    <name type="common">Common mouse louse</name>
    <dbReference type="NCBI Taxonomy" id="468196"/>
    <lineage>
        <taxon>Eukaryota</taxon>
        <taxon>Metazoa</taxon>
        <taxon>Ecdysozoa</taxon>
        <taxon>Arthropoda</taxon>
        <taxon>Hexapoda</taxon>
        <taxon>Insecta</taxon>
        <taxon>Pterygota</taxon>
        <taxon>Neoptera</taxon>
        <taxon>Paraneoptera</taxon>
        <taxon>Psocodea</taxon>
        <taxon>Troctomorpha</taxon>
        <taxon>Phthiraptera</taxon>
        <taxon>Anoplura</taxon>
        <taxon>Polyplacidae</taxon>
        <taxon>Polyplax</taxon>
    </lineage>
</organism>
<evidence type="ECO:0000313" key="2">
    <source>
        <dbReference type="EMBL" id="KAK6634482.1"/>
    </source>
</evidence>
<sequence length="117" mass="13327">MIVLTCVTAQDNSHYYVVSGCSLHYVTTCVPHYNYEYSYPVPTNTLSINIYTYILFSTYATTNIVKFLHLFPEGWERKHFVCGSPEVASQDGSHLDSLENEEADSSNNSDMDHMEVK</sequence>
<accession>A0AAN8S487</accession>
<gene>
    <name evidence="2" type="ORF">RUM43_011883</name>
</gene>
<proteinExistence type="predicted"/>
<name>A0AAN8S487_POLSC</name>
<dbReference type="AlphaFoldDB" id="A0AAN8S487"/>